<feature type="compositionally biased region" description="Low complexity" evidence="9">
    <location>
        <begin position="1191"/>
        <end position="1211"/>
    </location>
</feature>
<evidence type="ECO:0000256" key="8">
    <source>
        <dbReference type="ARBA" id="ARBA00023211"/>
    </source>
</evidence>
<comment type="cofactor">
    <cofactor evidence="1">
        <name>Mn(2+)</name>
        <dbReference type="ChEBI" id="CHEBI:29035"/>
    </cofactor>
</comment>
<feature type="compositionally biased region" description="Basic and acidic residues" evidence="9">
    <location>
        <begin position="1864"/>
        <end position="1886"/>
    </location>
</feature>
<feature type="compositionally biased region" description="Low complexity" evidence="9">
    <location>
        <begin position="986"/>
        <end position="995"/>
    </location>
</feature>
<dbReference type="Pfam" id="PF00293">
    <property type="entry name" value="NUDIX"/>
    <property type="match status" value="1"/>
</dbReference>
<dbReference type="Gene3D" id="3.90.79.10">
    <property type="entry name" value="Nucleoside Triphosphate Pyrophosphohydrolase"/>
    <property type="match status" value="1"/>
</dbReference>
<feature type="region of interest" description="Disordered" evidence="9">
    <location>
        <begin position="986"/>
        <end position="1005"/>
    </location>
</feature>
<evidence type="ECO:0000256" key="3">
    <source>
        <dbReference type="ARBA" id="ARBA00005279"/>
    </source>
</evidence>
<dbReference type="GO" id="GO:0005737">
    <property type="term" value="C:cytoplasm"/>
    <property type="evidence" value="ECO:0007669"/>
    <property type="project" value="UniProtKB-SubCell"/>
</dbReference>
<dbReference type="GO" id="GO:0030145">
    <property type="term" value="F:manganese ion binding"/>
    <property type="evidence" value="ECO:0007669"/>
    <property type="project" value="InterPro"/>
</dbReference>
<feature type="compositionally biased region" description="Acidic residues" evidence="9">
    <location>
        <begin position="1981"/>
        <end position="1993"/>
    </location>
</feature>
<feature type="compositionally biased region" description="Basic and acidic residues" evidence="9">
    <location>
        <begin position="576"/>
        <end position="593"/>
    </location>
</feature>
<dbReference type="GO" id="GO:0140933">
    <property type="term" value="F:5'-(N(7)-methylguanosine 5'-triphospho)-[mRNA] hydrolase activity"/>
    <property type="evidence" value="ECO:0007669"/>
    <property type="project" value="InterPro"/>
</dbReference>
<accession>A0A086KD81</accession>
<dbReference type="InterPro" id="IPR007722">
    <property type="entry name" value="DCP2_BoxA"/>
</dbReference>
<comment type="caution">
    <text evidence="11">The sequence shown here is derived from an EMBL/GenBank/DDBJ whole genome shotgun (WGS) entry which is preliminary data.</text>
</comment>
<evidence type="ECO:0000256" key="4">
    <source>
        <dbReference type="ARBA" id="ARBA00022490"/>
    </source>
</evidence>
<dbReference type="PANTHER" id="PTHR23114:SF17">
    <property type="entry name" value="M7GPPPN-MRNA HYDROLASE"/>
    <property type="match status" value="1"/>
</dbReference>
<keyword evidence="8" id="KW-0464">Manganese</keyword>
<feature type="compositionally biased region" description="Low complexity" evidence="9">
    <location>
        <begin position="616"/>
        <end position="633"/>
    </location>
</feature>
<dbReference type="SMART" id="SM01125">
    <property type="entry name" value="DCP2"/>
    <property type="match status" value="1"/>
</dbReference>
<dbReference type="VEuPathDB" id="ToxoDB:TGP89_227450"/>
<dbReference type="Gene3D" id="1.10.10.1050">
    <property type="entry name" value="Dcp2, box A domain"/>
    <property type="match status" value="1"/>
</dbReference>
<keyword evidence="5" id="KW-0479">Metal-binding</keyword>
<evidence type="ECO:0000313" key="11">
    <source>
        <dbReference type="EMBL" id="KFG42349.1"/>
    </source>
</evidence>
<dbReference type="GO" id="GO:0000184">
    <property type="term" value="P:nuclear-transcribed mRNA catabolic process, nonsense-mediated decay"/>
    <property type="evidence" value="ECO:0007669"/>
    <property type="project" value="InterPro"/>
</dbReference>
<name>A0A086KD81_TOXGO</name>
<feature type="compositionally biased region" description="Low complexity" evidence="9">
    <location>
        <begin position="1958"/>
        <end position="1972"/>
    </location>
</feature>
<feature type="region of interest" description="Disordered" evidence="9">
    <location>
        <begin position="1524"/>
        <end position="1568"/>
    </location>
</feature>
<gene>
    <name evidence="11" type="ORF">TGP89_227450</name>
</gene>
<feature type="region of interest" description="Disordered" evidence="9">
    <location>
        <begin position="1816"/>
        <end position="2041"/>
    </location>
</feature>
<feature type="region of interest" description="Disordered" evidence="9">
    <location>
        <begin position="339"/>
        <end position="375"/>
    </location>
</feature>
<dbReference type="SUPFAM" id="SSF55811">
    <property type="entry name" value="Nudix"/>
    <property type="match status" value="1"/>
</dbReference>
<dbReference type="GO" id="GO:0003723">
    <property type="term" value="F:RNA binding"/>
    <property type="evidence" value="ECO:0007669"/>
    <property type="project" value="UniProtKB-KW"/>
</dbReference>
<feature type="compositionally biased region" description="Polar residues" evidence="9">
    <location>
        <begin position="1441"/>
        <end position="1459"/>
    </location>
</feature>
<dbReference type="InterPro" id="IPR015797">
    <property type="entry name" value="NUDIX_hydrolase-like_dom_sf"/>
</dbReference>
<evidence type="ECO:0000256" key="1">
    <source>
        <dbReference type="ARBA" id="ARBA00001936"/>
    </source>
</evidence>
<feature type="region of interest" description="Disordered" evidence="9">
    <location>
        <begin position="563"/>
        <end position="644"/>
    </location>
</feature>
<keyword evidence="4" id="KW-0963">Cytoplasm</keyword>
<evidence type="ECO:0000259" key="10">
    <source>
        <dbReference type="PROSITE" id="PS51462"/>
    </source>
</evidence>
<feature type="region of interest" description="Disordered" evidence="9">
    <location>
        <begin position="503"/>
        <end position="524"/>
    </location>
</feature>
<feature type="region of interest" description="Disordered" evidence="9">
    <location>
        <begin position="1429"/>
        <end position="1500"/>
    </location>
</feature>
<sequence length="2063" mass="216611">MHPRESRKEITSRFLIRSHSIIASMSSAGESLLALLRPQAKGSGGSASAPVAAESQRNRERMFLPVASREGSQVVVPREEGRRNGAVPVADPTSLRVLEGADSSVVPGTRSDGRVQNPEGTIGTGFRFASSPEPRTFSSIYRTSAHTHYAARTGQESSAYVYESSSVCTADVRVGPAAEAAATSTCGPSRFSAPAGDSSRGSVFQTGVARANFSSEAARQHSSGFSVPSAKPSAASGVSTPAFHGNLGPFQRDPAILSASRSSSCTSSAPSAPQTTLAQQTSVTVSQSVFSSLQHTSSSPCLQASEFTAATAKSLHSAPFQSNEGPACLTEVAQSGGLRSDAFKGSVPLDQRPGSEGSTEKRNSRNLPAEASSVSNTTRVLLAALGAAQPTLLSRSKREDVGSSGVSVEQSEHVPVAGARSGTLGNANLPPGEVPTSIVMREQSFSVSTQRTNAGSPDSESTVLAETRTVEIHQRRPSERAEASMHDAAGVANAVGCLDSSVAGTQPKVASPPRDSPGRDAPTSFAGHVSCITSSFDPLAFASPGDKTAAGILGVSLVPSAEKNRETLPAEGEPSAGRREDGPGSEKNDDKKEKSQKKKRKKEKENEKKEERSTLNSCDAQSSSSCSEATSNQAPGEDGADAPTNLTAEREKANGIKRKCRDPALLDEALLDCYGRFITLLPDAFLRDRIHLYFQIQEAFWWYDDIWWEKHAERLPKLTLKDFGCLICHDCPILQHYIPPEKHDKFLANWKRYCRTIPLRGAIILNEDLSKCLMVTGWKGGTWMFPRGKVDEMEQDAVCACREIWEEVGVDISPYIDEEVYVEHVIEEQPIKLFIIPGIKETVNFQPLKRKEIGRIGWIDTWRLPGWHLLQSPHSAHPGMIDQQKFLRTWQVEPFIPALRGWIELLKKSGRRFAAVAAASTKRAGGSPVSSVSLHALPSTSTSTCIAGCYYQVAPDVSRHVIEHLQDAARALPYSAALAGIRLKPSAAPRQSPSPQKGPVSSPAGALPEAFQAATSQGTRPQKQIGTLPWTGSVTTGAPESYNAETPVLNTNTGKPRVLQARPGAGGEVAGVRTPQPAGEAGAGGAVCTPEGVEPQEESAGVADDGHFGHRCTVSGGAGFSGYHLPAAGRGRGHLVGMRLREVGLRSFDDQDVDRRRALQQLTFGGQGSALMTKVPLSPSSGERLAKTPRGSCSSASESPGEGGASAAVGQRGHGAAGRKKKSSGGDTGDTREASGGQSPPSPVAAPQRKKATSLDDLGVSYHVPSKVGRRGERAGPGAKKARAWGKDRCNNTTFGGGHGGGWSVEEMFRFNEENFGVVSTYDIESYTVPLPKKVPPQGGEGIPRRGSARSGGDASSTVLPTPASAIPKTQQTLRQIGIAAADPERGREGNGASSGNGSTGKAAMAAAGGSEGAVGSCSIDGSVCRAREDEKGEKRRLGASASSTPLSSKAGGSQSEHPTGNAVPGGNLEKSGPWTESRVVTPGLPTLKEGSIGSVGRAPEAPTRLCQNAQASAALLGLLKGGVNPPASSLEGRGKETNVGTTAEQRAKAGGDAKVGGDGKRSVAEAPEATVVAPTTAARESGVAIKGPFVFDAFLQKVKEQQRGLVLSQESSLLAKATETDGKASKAEGARVSTPTLATSEGTTKVCLSMAMRQLADSPGMQMACSSGPFHRFEMLGPGRDTAAAGVGDGTVSSPPKTPSCVSPPRYVAEKQRRQQEAWAESGLGSSESDGEYRAMASPPPAPYMHSMDSPGYVSEGPNLGRLANALGSETSLPSFELHEFEEREVDAHEGLREDFASVTRGGDNRWAIRTAGSAEAAGAGRGHAGSPALTAQRPPLGTATASAEGEPAAGGAQDSSGAGEESCNKKDTRWSKKTEKSGVGDRVARQQLSEFGEDKGTQRQRKPKTAAKDVERASHLMSGAEAAQVQRGREAHRPGPDGPEMGFRKNGRRQRRGAQRRNACSGSRGESGVRSGEEKNEDGTDASDDAEDEYEQDHTILGKLRRLSQDMIPVSPPHTGAGRQGRNSRPVMKTHNDEDAATGVNESAMVEVFSMWLSQGPGAPK</sequence>
<keyword evidence="6 11" id="KW-0378">Hydrolase</keyword>
<dbReference type="FunFam" id="3.90.79.10:FF:000003">
    <property type="entry name" value="M7GpppN-mRNA hydrolase isoform 2"/>
    <property type="match status" value="1"/>
</dbReference>
<evidence type="ECO:0000256" key="7">
    <source>
        <dbReference type="ARBA" id="ARBA00022884"/>
    </source>
</evidence>
<dbReference type="PROSITE" id="PS00893">
    <property type="entry name" value="NUDIX_BOX"/>
    <property type="match status" value="1"/>
</dbReference>
<evidence type="ECO:0000256" key="6">
    <source>
        <dbReference type="ARBA" id="ARBA00022801"/>
    </source>
</evidence>
<feature type="compositionally biased region" description="Basic and acidic residues" evidence="9">
    <location>
        <begin position="603"/>
        <end position="613"/>
    </location>
</feature>
<evidence type="ECO:0000313" key="12">
    <source>
        <dbReference type="Proteomes" id="UP000028828"/>
    </source>
</evidence>
<dbReference type="Proteomes" id="UP000028828">
    <property type="component" value="Unassembled WGS sequence"/>
</dbReference>
<dbReference type="GO" id="GO:0000290">
    <property type="term" value="P:deadenylation-dependent decapping of nuclear-transcribed mRNA"/>
    <property type="evidence" value="ECO:0007669"/>
    <property type="project" value="InterPro"/>
</dbReference>
<feature type="domain" description="Nudix hydrolase" evidence="10">
    <location>
        <begin position="755"/>
        <end position="882"/>
    </location>
</feature>
<comment type="similarity">
    <text evidence="3">Belongs to the Nudix hydrolase family. DCP2 subfamily.</text>
</comment>
<feature type="compositionally biased region" description="Low complexity" evidence="9">
    <location>
        <begin position="1345"/>
        <end position="1357"/>
    </location>
</feature>
<reference evidence="11 12" key="1">
    <citation type="submission" date="2014-03" db="EMBL/GenBank/DDBJ databases">
        <authorList>
            <person name="Sibley D."/>
            <person name="Venepally P."/>
            <person name="Karamycheva S."/>
            <person name="Hadjithomas M."/>
            <person name="Khan A."/>
            <person name="Brunk B."/>
            <person name="Roos D."/>
            <person name="Caler E."/>
            <person name="Lorenzi H."/>
        </authorList>
    </citation>
    <scope>NUCLEOTIDE SEQUENCE [LARGE SCALE GENOMIC DNA]</scope>
    <source>
        <strain evidence="12">p89</strain>
    </source>
</reference>
<comment type="subcellular location">
    <subcellularLocation>
        <location evidence="2">Cytoplasm</location>
    </subcellularLocation>
</comment>
<feature type="region of interest" description="Disordered" evidence="9">
    <location>
        <begin position="1682"/>
        <end position="1758"/>
    </location>
</feature>
<feature type="compositionally biased region" description="Basic and acidic residues" evidence="9">
    <location>
        <begin position="1546"/>
        <end position="1564"/>
    </location>
</feature>
<feature type="compositionally biased region" description="Basic residues" evidence="9">
    <location>
        <begin position="1947"/>
        <end position="1957"/>
    </location>
</feature>
<feature type="compositionally biased region" description="Low complexity" evidence="9">
    <location>
        <begin position="1816"/>
        <end position="1830"/>
    </location>
</feature>
<feature type="region of interest" description="Disordered" evidence="9">
    <location>
        <begin position="102"/>
        <end position="121"/>
    </location>
</feature>
<evidence type="ECO:0000256" key="5">
    <source>
        <dbReference type="ARBA" id="ARBA00022723"/>
    </source>
</evidence>
<dbReference type="EMBL" id="AEYI02001031">
    <property type="protein sequence ID" value="KFG42349.1"/>
    <property type="molecule type" value="Genomic_DNA"/>
</dbReference>
<dbReference type="OrthoDB" id="331676at2759"/>
<feature type="region of interest" description="Disordered" evidence="9">
    <location>
        <begin position="181"/>
        <end position="201"/>
    </location>
</feature>
<feature type="compositionally biased region" description="Low complexity" evidence="9">
    <location>
        <begin position="1839"/>
        <end position="1863"/>
    </location>
</feature>
<evidence type="ECO:0000256" key="2">
    <source>
        <dbReference type="ARBA" id="ARBA00004496"/>
    </source>
</evidence>
<feature type="region of interest" description="Disordered" evidence="9">
    <location>
        <begin position="1170"/>
        <end position="1284"/>
    </location>
</feature>
<dbReference type="Pfam" id="PF05026">
    <property type="entry name" value="DCP2"/>
    <property type="match status" value="1"/>
</dbReference>
<organism evidence="11 12">
    <name type="scientific">Toxoplasma gondii p89</name>
    <dbReference type="NCBI Taxonomy" id="943119"/>
    <lineage>
        <taxon>Eukaryota</taxon>
        <taxon>Sar</taxon>
        <taxon>Alveolata</taxon>
        <taxon>Apicomplexa</taxon>
        <taxon>Conoidasida</taxon>
        <taxon>Coccidia</taxon>
        <taxon>Eucoccidiorida</taxon>
        <taxon>Eimeriorina</taxon>
        <taxon>Sarcocystidae</taxon>
        <taxon>Toxoplasma</taxon>
    </lineage>
</organism>
<dbReference type="InterPro" id="IPR020084">
    <property type="entry name" value="NUDIX_hydrolase_CS"/>
</dbReference>
<evidence type="ECO:0000256" key="9">
    <source>
        <dbReference type="SAM" id="MobiDB-lite"/>
    </source>
</evidence>
<proteinExistence type="inferred from homology"/>
<dbReference type="InterPro" id="IPR044099">
    <property type="entry name" value="Dcp2_NUDIX"/>
</dbReference>
<dbReference type="InterPro" id="IPR036189">
    <property type="entry name" value="DCP2_BoxA_sf"/>
</dbReference>
<keyword evidence="7" id="KW-0694">RNA-binding</keyword>
<dbReference type="PANTHER" id="PTHR23114">
    <property type="entry name" value="M7GPPPN-MRNA HYDROLASE"/>
    <property type="match status" value="1"/>
</dbReference>
<feature type="region of interest" description="Disordered" evidence="9">
    <location>
        <begin position="1333"/>
        <end position="1405"/>
    </location>
</feature>
<dbReference type="PROSITE" id="PS51462">
    <property type="entry name" value="NUDIX"/>
    <property type="match status" value="1"/>
</dbReference>
<dbReference type="CDD" id="cd03672">
    <property type="entry name" value="NUDIX_Dcp2p_Nudt20"/>
    <property type="match status" value="1"/>
</dbReference>
<dbReference type="SUPFAM" id="SSF140586">
    <property type="entry name" value="Dcp2 domain-like"/>
    <property type="match status" value="1"/>
</dbReference>
<dbReference type="InterPro" id="IPR000086">
    <property type="entry name" value="NUDIX_hydrolase_dom"/>
</dbReference>
<protein>
    <submittedName>
        <fullName evidence="11">Hydrolase, NUDIX family protein</fullName>
    </submittedName>
</protein>